<keyword evidence="1 2" id="KW-0413">Isomerase</keyword>
<feature type="binding site" evidence="2">
    <location>
        <begin position="95"/>
        <end position="98"/>
    </location>
    <ligand>
        <name>substrate</name>
    </ligand>
</feature>
<dbReference type="PANTHER" id="PTHR11934:SF0">
    <property type="entry name" value="RIBOSE-5-PHOSPHATE ISOMERASE"/>
    <property type="match status" value="1"/>
</dbReference>
<dbReference type="InterPro" id="IPR020672">
    <property type="entry name" value="Ribose5P_isomerase_typA_subgr"/>
</dbReference>
<reference evidence="4" key="1">
    <citation type="submission" date="2021-03" db="EMBL/GenBank/DDBJ databases">
        <title>Assistant Professor.</title>
        <authorList>
            <person name="Huq M.A."/>
        </authorList>
    </citation>
    <scope>NUCLEOTIDE SEQUENCE [LARGE SCALE GENOMIC DNA]</scope>
    <source>
        <strain evidence="4">MAH-28</strain>
    </source>
</reference>
<evidence type="ECO:0000256" key="2">
    <source>
        <dbReference type="HAMAP-Rule" id="MF_00170"/>
    </source>
</evidence>
<comment type="pathway">
    <text evidence="2">Carbohydrate degradation; pentose phosphate pathway; D-ribose 5-phosphate from D-ribulose 5-phosphate (non-oxidative stage): step 1/1.</text>
</comment>
<dbReference type="EC" id="5.3.1.6" evidence="2"/>
<protein>
    <recommendedName>
        <fullName evidence="2">Ribose-5-phosphate isomerase A</fullName>
        <ecNumber evidence="2">5.3.1.6</ecNumber>
    </recommendedName>
    <alternativeName>
        <fullName evidence="2">Phosphoriboisomerase A</fullName>
        <shortName evidence="2">PRI</shortName>
    </alternativeName>
</protein>
<sequence length="219" mass="23477">MTAQQNHEKQAAALEAVNLVKDGQVVGLGTGSTAEFAIREIAERGLRITGVPTSERSAKLAASLGIPLADINAVETIHLTIDGADEFTEELYLLKGGGGAFLREKIVAERSRQEIIIADSGKLVKQLGAFRLPIEVVPFAQRFVWQRLEMLGAVCRLREGFTTDEGNHVIDADFGLITEPAALAAELNGITGLVAHGLFIGLASMVIMGKGNEIVRFTR</sequence>
<proteinExistence type="inferred from homology"/>
<dbReference type="InterPro" id="IPR004788">
    <property type="entry name" value="Ribose5P_isomerase_type_A"/>
</dbReference>
<evidence type="ECO:0000256" key="1">
    <source>
        <dbReference type="ARBA" id="ARBA00023235"/>
    </source>
</evidence>
<dbReference type="SUPFAM" id="SSF100950">
    <property type="entry name" value="NagB/RpiA/CoA transferase-like"/>
    <property type="match status" value="1"/>
</dbReference>
<dbReference type="Pfam" id="PF06026">
    <property type="entry name" value="Rib_5-P_isom_A"/>
    <property type="match status" value="1"/>
</dbReference>
<feature type="binding site" evidence="2">
    <location>
        <begin position="30"/>
        <end position="33"/>
    </location>
    <ligand>
        <name>substrate</name>
    </ligand>
</feature>
<evidence type="ECO:0000313" key="3">
    <source>
        <dbReference type="EMBL" id="MBO9153560.1"/>
    </source>
</evidence>
<gene>
    <name evidence="2 3" type="primary">rpiA</name>
    <name evidence="3" type="ORF">J7I43_15130</name>
</gene>
<feature type="active site" description="Proton acceptor" evidence="2">
    <location>
        <position position="104"/>
    </location>
</feature>
<dbReference type="Proteomes" id="UP000679126">
    <property type="component" value="Unassembled WGS sequence"/>
</dbReference>
<dbReference type="PANTHER" id="PTHR11934">
    <property type="entry name" value="RIBOSE-5-PHOSPHATE ISOMERASE"/>
    <property type="match status" value="1"/>
</dbReference>
<name>A0ABS3YFV4_9BACT</name>
<dbReference type="Gene3D" id="3.40.50.1360">
    <property type="match status" value="1"/>
</dbReference>
<evidence type="ECO:0000313" key="4">
    <source>
        <dbReference type="Proteomes" id="UP000679126"/>
    </source>
</evidence>
<comment type="catalytic activity">
    <reaction evidence="2">
        <text>aldehydo-D-ribose 5-phosphate = D-ribulose 5-phosphate</text>
        <dbReference type="Rhea" id="RHEA:14657"/>
        <dbReference type="ChEBI" id="CHEBI:58121"/>
        <dbReference type="ChEBI" id="CHEBI:58273"/>
        <dbReference type="EC" id="5.3.1.6"/>
    </reaction>
</comment>
<comment type="similarity">
    <text evidence="2">Belongs to the ribose 5-phosphate isomerase family.</text>
</comment>
<feature type="binding site" evidence="2">
    <location>
        <position position="122"/>
    </location>
    <ligand>
        <name>substrate</name>
    </ligand>
</feature>
<dbReference type="RefSeq" id="WP_209146562.1">
    <property type="nucleotide sequence ID" value="NZ_JAGHKP010000003.1"/>
</dbReference>
<keyword evidence="4" id="KW-1185">Reference proteome</keyword>
<dbReference type="EMBL" id="JAGHKP010000003">
    <property type="protein sequence ID" value="MBO9153560.1"/>
    <property type="molecule type" value="Genomic_DNA"/>
</dbReference>
<comment type="function">
    <text evidence="2">Catalyzes the reversible conversion of ribose-5-phosphate to ribulose 5-phosphate.</text>
</comment>
<feature type="binding site" evidence="2">
    <location>
        <begin position="82"/>
        <end position="85"/>
    </location>
    <ligand>
        <name>substrate</name>
    </ligand>
</feature>
<comment type="caution">
    <text evidence="3">The sequence shown here is derived from an EMBL/GenBank/DDBJ whole genome shotgun (WGS) entry which is preliminary data.</text>
</comment>
<dbReference type="CDD" id="cd01398">
    <property type="entry name" value="RPI_A"/>
    <property type="match status" value="1"/>
</dbReference>
<organism evidence="3 4">
    <name type="scientific">Chitinophaga chungangae</name>
    <dbReference type="NCBI Taxonomy" id="2821488"/>
    <lineage>
        <taxon>Bacteria</taxon>
        <taxon>Pseudomonadati</taxon>
        <taxon>Bacteroidota</taxon>
        <taxon>Chitinophagia</taxon>
        <taxon>Chitinophagales</taxon>
        <taxon>Chitinophagaceae</taxon>
        <taxon>Chitinophaga</taxon>
    </lineage>
</organism>
<dbReference type="SUPFAM" id="SSF75445">
    <property type="entry name" value="D-ribose-5-phosphate isomerase (RpiA), lid domain"/>
    <property type="match status" value="1"/>
</dbReference>
<dbReference type="Gene3D" id="3.30.70.260">
    <property type="match status" value="1"/>
</dbReference>
<dbReference type="HAMAP" id="MF_00170">
    <property type="entry name" value="Rib_5P_isom_A"/>
    <property type="match status" value="1"/>
</dbReference>
<dbReference type="InterPro" id="IPR037171">
    <property type="entry name" value="NagB/RpiA_transferase-like"/>
</dbReference>
<dbReference type="GO" id="GO:0004751">
    <property type="term" value="F:ribose-5-phosphate isomerase activity"/>
    <property type="evidence" value="ECO:0007669"/>
    <property type="project" value="UniProtKB-EC"/>
</dbReference>
<accession>A0ABS3YFV4</accession>
<dbReference type="NCBIfam" id="NF001924">
    <property type="entry name" value="PRK00702.1"/>
    <property type="match status" value="1"/>
</dbReference>
<dbReference type="NCBIfam" id="TIGR00021">
    <property type="entry name" value="rpiA"/>
    <property type="match status" value="1"/>
</dbReference>
<comment type="subunit">
    <text evidence="2">Homodimer.</text>
</comment>